<sequence>MVRVFVTGPAGVGKTTLVERVAKEVERWGYIVGGMVTKEVRRNGRRVGFKIIALDTGEEGTLASLRGTSHLPGVPFGKYVVHVDEINRVGVSAIRRALVEADLIVIDEIGPMEYKSDEFVRVVGEVLKSEKPLLAVVHRKMADKFRPLGKLHVLSVENRNREFGIVLDEIMRELRG</sequence>
<protein>
    <recommendedName>
        <fullName evidence="4">Nucleoside-triphosphatase X802_00600</fullName>
        <shortName evidence="4">NTPase</shortName>
        <ecNumber evidence="4">3.6.1.15</ecNumber>
    </recommendedName>
    <alternativeName>
        <fullName evidence="4">Nucleoside triphosphate phosphohydrolase</fullName>
    </alternativeName>
</protein>
<dbReference type="AlphaFoldDB" id="A0A0X1KHY9"/>
<reference evidence="6 7" key="1">
    <citation type="submission" date="2014-01" db="EMBL/GenBank/DDBJ databases">
        <title>Genome sequencing of Thermococcus guaymasensis.</title>
        <authorList>
            <person name="Zhang X."/>
            <person name="Alvare G."/>
            <person name="Fristensky B."/>
            <person name="Chen L."/>
            <person name="Suen T."/>
            <person name="Chen Q."/>
            <person name="Ma K."/>
        </authorList>
    </citation>
    <scope>NUCLEOTIDE SEQUENCE [LARGE SCALE GENOMIC DNA]</scope>
    <source>
        <strain evidence="6 7">DSM 11113</strain>
    </source>
</reference>
<evidence type="ECO:0000313" key="7">
    <source>
        <dbReference type="Proteomes" id="UP000062043"/>
    </source>
</evidence>
<dbReference type="Gene3D" id="3.40.50.300">
    <property type="entry name" value="P-loop containing nucleotide triphosphate hydrolases"/>
    <property type="match status" value="1"/>
</dbReference>
<dbReference type="GeneID" id="27134164"/>
<dbReference type="Pfam" id="PF03266">
    <property type="entry name" value="NTPase_1"/>
    <property type="match status" value="1"/>
</dbReference>
<keyword evidence="2 4" id="KW-0378">Hydrolase</keyword>
<accession>A0A0X1KHY9</accession>
<dbReference type="PANTHER" id="PTHR43146:SF1">
    <property type="entry name" value="CANCER-RELATED NUCLEOSIDE-TRIPHOSPHATASE"/>
    <property type="match status" value="1"/>
</dbReference>
<feature type="binding site" evidence="4">
    <location>
        <begin position="8"/>
        <end position="15"/>
    </location>
    <ligand>
        <name>ATP</name>
        <dbReference type="ChEBI" id="CHEBI:30616"/>
    </ligand>
</feature>
<dbReference type="KEGG" id="tgy:X802_00600"/>
<dbReference type="GO" id="GO:0005524">
    <property type="term" value="F:ATP binding"/>
    <property type="evidence" value="ECO:0007669"/>
    <property type="project" value="UniProtKB-UniRule"/>
</dbReference>
<keyword evidence="3 4" id="KW-0067">ATP-binding</keyword>
<organism evidence="6 7">
    <name type="scientific">Thermococcus guaymasensis DSM 11113</name>
    <dbReference type="NCBI Taxonomy" id="1432656"/>
    <lineage>
        <taxon>Archaea</taxon>
        <taxon>Methanobacteriati</taxon>
        <taxon>Methanobacteriota</taxon>
        <taxon>Thermococci</taxon>
        <taxon>Thermococcales</taxon>
        <taxon>Thermococcaceae</taxon>
        <taxon>Thermococcus</taxon>
    </lineage>
</organism>
<dbReference type="InterPro" id="IPR027417">
    <property type="entry name" value="P-loop_NTPase"/>
</dbReference>
<dbReference type="OrthoDB" id="52698at2157"/>
<evidence type="ECO:0000256" key="4">
    <source>
        <dbReference type="HAMAP-Rule" id="MF_00796"/>
    </source>
</evidence>
<dbReference type="SUPFAM" id="SSF52540">
    <property type="entry name" value="P-loop containing nucleoside triphosphate hydrolases"/>
    <property type="match status" value="1"/>
</dbReference>
<dbReference type="InterPro" id="IPR004948">
    <property type="entry name" value="Nuc-triphosphatase_THEP1"/>
</dbReference>
<dbReference type="Proteomes" id="UP000062043">
    <property type="component" value="Chromosome"/>
</dbReference>
<gene>
    <name evidence="6" type="ORF">X802_00600</name>
</gene>
<dbReference type="EMBL" id="CP007140">
    <property type="protein sequence ID" value="AJC70863.1"/>
    <property type="molecule type" value="Genomic_DNA"/>
</dbReference>
<evidence type="ECO:0000259" key="5">
    <source>
        <dbReference type="SMART" id="SM00382"/>
    </source>
</evidence>
<proteinExistence type="inferred from homology"/>
<evidence type="ECO:0000256" key="3">
    <source>
        <dbReference type="ARBA" id="ARBA00022840"/>
    </source>
</evidence>
<feature type="domain" description="AAA+ ATPase" evidence="5">
    <location>
        <begin position="1"/>
        <end position="157"/>
    </location>
</feature>
<dbReference type="PATRIC" id="fig|1432656.3.peg.117"/>
<dbReference type="NCBIfam" id="NF010248">
    <property type="entry name" value="PRK13695.1"/>
    <property type="match status" value="1"/>
</dbReference>
<dbReference type="PANTHER" id="PTHR43146">
    <property type="entry name" value="CANCER-RELATED NUCLEOSIDE-TRIPHOSPHATASE"/>
    <property type="match status" value="1"/>
</dbReference>
<dbReference type="STRING" id="1432656.X802_00600"/>
<keyword evidence="1 4" id="KW-0547">Nucleotide-binding</keyword>
<comment type="catalytic activity">
    <reaction evidence="4">
        <text>a ribonucleoside 5'-triphosphate + H2O = a ribonucleoside 5'-diphosphate + phosphate + H(+)</text>
        <dbReference type="Rhea" id="RHEA:23680"/>
        <dbReference type="ChEBI" id="CHEBI:15377"/>
        <dbReference type="ChEBI" id="CHEBI:15378"/>
        <dbReference type="ChEBI" id="CHEBI:43474"/>
        <dbReference type="ChEBI" id="CHEBI:57930"/>
        <dbReference type="ChEBI" id="CHEBI:61557"/>
        <dbReference type="EC" id="3.6.1.15"/>
    </reaction>
</comment>
<dbReference type="GO" id="GO:0017111">
    <property type="term" value="F:ribonucleoside triphosphate phosphatase activity"/>
    <property type="evidence" value="ECO:0007669"/>
    <property type="project" value="UniProtKB-UniRule"/>
</dbReference>
<dbReference type="HAMAP" id="MF_00796">
    <property type="entry name" value="NTPase_1"/>
    <property type="match status" value="1"/>
</dbReference>
<dbReference type="SMART" id="SM00382">
    <property type="entry name" value="AAA"/>
    <property type="match status" value="1"/>
</dbReference>
<comment type="function">
    <text evidence="4">Has nucleotide phosphatase activity towards ATP, GTP, CTP, TTP and UTP. May hydrolyze nucleoside diphosphates with lower efficiency.</text>
</comment>
<dbReference type="EC" id="3.6.1.15" evidence="4"/>
<evidence type="ECO:0000313" key="6">
    <source>
        <dbReference type="EMBL" id="AJC70863.1"/>
    </source>
</evidence>
<name>A0A0X1KHY9_9EURY</name>
<dbReference type="InterPro" id="IPR003593">
    <property type="entry name" value="AAA+_ATPase"/>
</dbReference>
<evidence type="ECO:0000256" key="2">
    <source>
        <dbReference type="ARBA" id="ARBA00022801"/>
    </source>
</evidence>
<feature type="binding site" evidence="4">
    <location>
        <begin position="103"/>
        <end position="110"/>
    </location>
    <ligand>
        <name>ATP</name>
        <dbReference type="ChEBI" id="CHEBI:30616"/>
    </ligand>
</feature>
<dbReference type="CDD" id="cd19482">
    <property type="entry name" value="RecA-like_Thep1"/>
    <property type="match status" value="1"/>
</dbReference>
<comment type="similarity">
    <text evidence="4">Belongs to the THEP1 NTPase family.</text>
</comment>
<dbReference type="RefSeq" id="WP_062370086.1">
    <property type="nucleotide sequence ID" value="NZ_CP007140.1"/>
</dbReference>
<evidence type="ECO:0000256" key="1">
    <source>
        <dbReference type="ARBA" id="ARBA00022741"/>
    </source>
</evidence>
<keyword evidence="7" id="KW-1185">Reference proteome</keyword>